<organism evidence="2 3">
    <name type="scientific">Fischerella major NIES-592</name>
    <dbReference type="NCBI Taxonomy" id="210994"/>
    <lineage>
        <taxon>Bacteria</taxon>
        <taxon>Bacillati</taxon>
        <taxon>Cyanobacteriota</taxon>
        <taxon>Cyanophyceae</taxon>
        <taxon>Nostocales</taxon>
        <taxon>Hapalosiphonaceae</taxon>
        <taxon>Fischerella</taxon>
    </lineage>
</organism>
<evidence type="ECO:0000313" key="3">
    <source>
        <dbReference type="Proteomes" id="UP000186391"/>
    </source>
</evidence>
<dbReference type="RefSeq" id="WP_073556741.1">
    <property type="nucleotide sequence ID" value="NZ_MRCA01000015.1"/>
</dbReference>
<gene>
    <name evidence="2" type="ORF">NIES592_20455</name>
</gene>
<keyword evidence="3" id="KW-1185">Reference proteome</keyword>
<dbReference type="AlphaFoldDB" id="A0A1U7GUX4"/>
<protein>
    <recommendedName>
        <fullName evidence="4">Peptidase S1</fullName>
    </recommendedName>
</protein>
<evidence type="ECO:0008006" key="4">
    <source>
        <dbReference type="Google" id="ProtNLM"/>
    </source>
</evidence>
<sequence>MPRKVINLGIKLSLTIASIAIASIIKTVAVADETPPPIFGDVSINPKFLPDPFEVRGMSGGSLPGNQVVRKSETSTGACTGFVDQKPDHRLQLGKKFDYLKLQVDSPEDTTLIITGPGGTWCNDDFDGKNPGIVGEWLPGTYQIWVGSYKKEEYFPYTLKVTEAK</sequence>
<name>A0A1U7GUX4_9CYAN</name>
<accession>A0A1U7GUX4</accession>
<dbReference type="Proteomes" id="UP000186391">
    <property type="component" value="Unassembled WGS sequence"/>
</dbReference>
<evidence type="ECO:0000313" key="2">
    <source>
        <dbReference type="EMBL" id="OKH11842.1"/>
    </source>
</evidence>
<dbReference type="EMBL" id="MRCA01000015">
    <property type="protein sequence ID" value="OKH11842.1"/>
    <property type="molecule type" value="Genomic_DNA"/>
</dbReference>
<feature type="signal peptide" evidence="1">
    <location>
        <begin position="1"/>
        <end position="22"/>
    </location>
</feature>
<keyword evidence="1" id="KW-0732">Signal</keyword>
<evidence type="ECO:0000256" key="1">
    <source>
        <dbReference type="SAM" id="SignalP"/>
    </source>
</evidence>
<dbReference type="OrthoDB" id="5973611at2"/>
<proteinExistence type="predicted"/>
<reference evidence="2 3" key="1">
    <citation type="submission" date="2016-11" db="EMBL/GenBank/DDBJ databases">
        <title>Draft Genome Sequences of Nine Cyanobacterial Strains from Diverse Habitats.</title>
        <authorList>
            <person name="Zhu T."/>
            <person name="Hou S."/>
            <person name="Lu X."/>
            <person name="Hess W.R."/>
        </authorList>
    </citation>
    <scope>NUCLEOTIDE SEQUENCE [LARGE SCALE GENOMIC DNA]</scope>
    <source>
        <strain evidence="2 3">NIES-592</strain>
    </source>
</reference>
<comment type="caution">
    <text evidence="2">The sequence shown here is derived from an EMBL/GenBank/DDBJ whole genome shotgun (WGS) entry which is preliminary data.</text>
</comment>
<feature type="chain" id="PRO_5013001981" description="Peptidase S1" evidence="1">
    <location>
        <begin position="23"/>
        <end position="165"/>
    </location>
</feature>